<dbReference type="Proteomes" id="UP001595937">
    <property type="component" value="Unassembled WGS sequence"/>
</dbReference>
<organism evidence="3 4">
    <name type="scientific">Brachybacterium tyrofermentans</name>
    <dbReference type="NCBI Taxonomy" id="47848"/>
    <lineage>
        <taxon>Bacteria</taxon>
        <taxon>Bacillati</taxon>
        <taxon>Actinomycetota</taxon>
        <taxon>Actinomycetes</taxon>
        <taxon>Micrococcales</taxon>
        <taxon>Dermabacteraceae</taxon>
        <taxon>Brachybacterium</taxon>
    </lineage>
</organism>
<keyword evidence="4" id="KW-1185">Reference proteome</keyword>
<feature type="region of interest" description="Disordered" evidence="1">
    <location>
        <begin position="49"/>
        <end position="82"/>
    </location>
</feature>
<comment type="caution">
    <text evidence="3">The sequence shown here is derived from an EMBL/GenBank/DDBJ whole genome shotgun (WGS) entry which is preliminary data.</text>
</comment>
<reference evidence="4" key="1">
    <citation type="journal article" date="2019" name="Int. J. Syst. Evol. Microbiol.">
        <title>The Global Catalogue of Microorganisms (GCM) 10K type strain sequencing project: providing services to taxonomists for standard genome sequencing and annotation.</title>
        <authorList>
            <consortium name="The Broad Institute Genomics Platform"/>
            <consortium name="The Broad Institute Genome Sequencing Center for Infectious Disease"/>
            <person name="Wu L."/>
            <person name="Ma J."/>
        </authorList>
    </citation>
    <scope>NUCLEOTIDE SEQUENCE [LARGE SCALE GENOMIC DNA]</scope>
    <source>
        <strain evidence="4">CGMCC 1.16455</strain>
    </source>
</reference>
<evidence type="ECO:0000259" key="2">
    <source>
        <dbReference type="Pfam" id="PF09348"/>
    </source>
</evidence>
<protein>
    <submittedName>
        <fullName evidence="3">DUF1990 domain-containing protein</fullName>
    </submittedName>
</protein>
<dbReference type="GeneID" id="303299243"/>
<dbReference type="EMBL" id="JBHSLN010000072">
    <property type="protein sequence ID" value="MFC5298531.1"/>
    <property type="molecule type" value="Genomic_DNA"/>
</dbReference>
<dbReference type="Pfam" id="PF19736">
    <property type="entry name" value="DUF6226"/>
    <property type="match status" value="1"/>
</dbReference>
<feature type="region of interest" description="Disordered" evidence="1">
    <location>
        <begin position="224"/>
        <end position="248"/>
    </location>
</feature>
<proteinExistence type="predicted"/>
<dbReference type="InterPro" id="IPR045773">
    <property type="entry name" value="DUF6226"/>
</dbReference>
<evidence type="ECO:0000256" key="1">
    <source>
        <dbReference type="SAM" id="MobiDB-lite"/>
    </source>
</evidence>
<dbReference type="Pfam" id="PF09348">
    <property type="entry name" value="DUF1990"/>
    <property type="match status" value="1"/>
</dbReference>
<feature type="domain" description="DUF1990" evidence="2">
    <location>
        <begin position="341"/>
        <end position="485"/>
    </location>
</feature>
<dbReference type="InterPro" id="IPR018960">
    <property type="entry name" value="DUF1990"/>
</dbReference>
<sequence length="501" mass="54528">MTFPSAPTWWEEREAFVSRDAENDLTVEDPPFSADLLALLADVEDAFAQTGADTPGWEDPHHDSTAPGERRDSRDEEYSRCSDPGKYRILWTRAEAWVQVLIARGWADAVEFEDGAQVSWAVDPRVDRYRTSVLRPRRPEAQPLVLVRTAPDDAAGSAGSTGSIDLADDAAAVPDLVVGLGEPAVAVLEPDCLCDACDSGSRDLLEELDQAILSIVDGASEVVRSPDGASMRTSFGAESGSGTDDPATSLRITASPWADDWTPRPLCPPIEPLSPMESTWQNEMLRDPWPARLFDTALAVLPAPLEGRIHRLRTGRSAPPTRYATAVDSEQTITAPLDALENPPEGYRRMRRSALVPAMDFETASSAVRGWVVHRRAGLQVAASHRQAEPGAQVHLRLGIGPLSILAPCRVLWVIDEPDRAGFAYGTLPGHPESGIEQFTVTRTDTGVVRFHLDAVSKPAAWYARLGAPVSRVVQEVVTRRYLRALSTRAAPVVDMARRVG</sequence>
<dbReference type="PANTHER" id="PTHR34202:SF1">
    <property type="entry name" value="UPF0548 PROTEIN"/>
    <property type="match status" value="1"/>
</dbReference>
<gene>
    <name evidence="3" type="ORF">ACFPK8_13530</name>
</gene>
<dbReference type="RefSeq" id="WP_226849714.1">
    <property type="nucleotide sequence ID" value="NZ_BAAAIR010000100.1"/>
</dbReference>
<evidence type="ECO:0000313" key="4">
    <source>
        <dbReference type="Proteomes" id="UP001595937"/>
    </source>
</evidence>
<name>A0ABW0FII3_9MICO</name>
<feature type="compositionally biased region" description="Basic and acidic residues" evidence="1">
    <location>
        <begin position="58"/>
        <end position="82"/>
    </location>
</feature>
<accession>A0ABW0FII3</accession>
<dbReference type="PANTHER" id="PTHR34202">
    <property type="entry name" value="UPF0548 PROTEIN"/>
    <property type="match status" value="1"/>
</dbReference>
<evidence type="ECO:0000313" key="3">
    <source>
        <dbReference type="EMBL" id="MFC5298531.1"/>
    </source>
</evidence>